<dbReference type="PANTHER" id="PTHR33098">
    <property type="entry name" value="COTTON FIBER (DUF761)"/>
    <property type="match status" value="1"/>
</dbReference>
<gene>
    <name evidence="4" type="primary">LOC111479931</name>
</gene>
<evidence type="ECO:0000313" key="4">
    <source>
        <dbReference type="RefSeq" id="XP_022980613.1"/>
    </source>
</evidence>
<accession>A0A6J1IZT5</accession>
<feature type="transmembrane region" description="Helical" evidence="2">
    <location>
        <begin position="101"/>
        <end position="119"/>
    </location>
</feature>
<dbReference type="PANTHER" id="PTHR33098:SF36">
    <property type="entry name" value="HYDROXYPROLINE-RICH GLYCOPROTEIN FAMILY PROTEIN"/>
    <property type="match status" value="1"/>
</dbReference>
<feature type="transmembrane region" description="Helical" evidence="2">
    <location>
        <begin position="64"/>
        <end position="89"/>
    </location>
</feature>
<evidence type="ECO:0000256" key="2">
    <source>
        <dbReference type="SAM" id="Phobius"/>
    </source>
</evidence>
<dbReference type="InterPro" id="IPR008480">
    <property type="entry name" value="DUF761_pln"/>
</dbReference>
<dbReference type="GeneID" id="111479931"/>
<keyword evidence="2" id="KW-1133">Transmembrane helix</keyword>
<dbReference type="RefSeq" id="XP_022980613.1">
    <property type="nucleotide sequence ID" value="XM_023124845.1"/>
</dbReference>
<organism evidence="3 4">
    <name type="scientific">Cucurbita maxima</name>
    <name type="common">Pumpkin</name>
    <name type="synonym">Winter squash</name>
    <dbReference type="NCBI Taxonomy" id="3661"/>
    <lineage>
        <taxon>Eukaryota</taxon>
        <taxon>Viridiplantae</taxon>
        <taxon>Streptophyta</taxon>
        <taxon>Embryophyta</taxon>
        <taxon>Tracheophyta</taxon>
        <taxon>Spermatophyta</taxon>
        <taxon>Magnoliopsida</taxon>
        <taxon>eudicotyledons</taxon>
        <taxon>Gunneridae</taxon>
        <taxon>Pentapetalae</taxon>
        <taxon>rosids</taxon>
        <taxon>fabids</taxon>
        <taxon>Cucurbitales</taxon>
        <taxon>Cucurbitaceae</taxon>
        <taxon>Cucurbiteae</taxon>
        <taxon>Cucurbita</taxon>
    </lineage>
</organism>
<reference evidence="4" key="1">
    <citation type="submission" date="2025-08" db="UniProtKB">
        <authorList>
            <consortium name="RefSeq"/>
        </authorList>
    </citation>
    <scope>IDENTIFICATION</scope>
    <source>
        <tissue evidence="4">Young leaves</tissue>
    </source>
</reference>
<evidence type="ECO:0000256" key="1">
    <source>
        <dbReference type="SAM" id="MobiDB-lite"/>
    </source>
</evidence>
<dbReference type="AlphaFoldDB" id="A0A6J1IZT5"/>
<dbReference type="OrthoDB" id="787201at2759"/>
<proteinExistence type="predicted"/>
<name>A0A6J1IZT5_CUCMA</name>
<keyword evidence="2" id="KW-0812">Transmembrane</keyword>
<dbReference type="Proteomes" id="UP000504608">
    <property type="component" value="Unplaced"/>
</dbReference>
<protein>
    <submittedName>
        <fullName evidence="4">Uncharacterized protein LOC111479931</fullName>
    </submittedName>
</protein>
<dbReference type="KEGG" id="cmax:111479931"/>
<sequence>MDMIYMAPFSPHCGNTTTLLPPLGKKIKAKMDTPPPLRPEPTSDRRDLRRTTPFQFLNFDAFPILFLVISLCFIFVVSISPFYSFSFSFRSFKPQSTWKSLDFLCLALVLFAIACGLLSKNNGENTVREEIYRASVTSNDSELSYKSNPSIPNQWNGYADRTNQILLHYPPEIAGVEYWRLSGGGNITNYQSVSSGSLQHYPNLKEFEEGYDSKRVSKAAFSVSDEEISPSFSSLYQISVPPLVTPPQLSSPPGAVVVAEVERINDGDGGFEPELLGEDFQAMEVEISKNEKQKEVESKETKRKKGKNKNKNKMKKWQKGVENFKEFVTPQHRFNRNLSPPLVPGPPVTVHQYQISSRVGEAKRGFPAPPESSPQKLIAVRTQNSTVEQPPSGALAPPSTTAELHILMKGESKRNENAERKGARFCGSPDVNSKADSFIETFRAGLKLERMNSMKERRKTRTSILGRKGPEQ</sequence>
<evidence type="ECO:0000313" key="3">
    <source>
        <dbReference type="Proteomes" id="UP000504608"/>
    </source>
</evidence>
<dbReference type="Pfam" id="PF05553">
    <property type="entry name" value="DUF761"/>
    <property type="match status" value="1"/>
</dbReference>
<feature type="compositionally biased region" description="Basic residues" evidence="1">
    <location>
        <begin position="301"/>
        <end position="316"/>
    </location>
</feature>
<keyword evidence="2" id="KW-0472">Membrane</keyword>
<feature type="region of interest" description="Disordered" evidence="1">
    <location>
        <begin position="288"/>
        <end position="316"/>
    </location>
</feature>
<keyword evidence="3" id="KW-1185">Reference proteome</keyword>
<feature type="compositionally biased region" description="Basic and acidic residues" evidence="1">
    <location>
        <begin position="288"/>
        <end position="300"/>
    </location>
</feature>